<name>A0A917FFN0_9PROT</name>
<dbReference type="EMBL" id="BMHV01000033">
    <property type="protein sequence ID" value="GGF74541.1"/>
    <property type="molecule type" value="Genomic_DNA"/>
</dbReference>
<protein>
    <submittedName>
        <fullName evidence="1">Uncharacterized protein</fullName>
    </submittedName>
</protein>
<accession>A0A917FFN0</accession>
<evidence type="ECO:0000313" key="1">
    <source>
        <dbReference type="EMBL" id="GGF74541.1"/>
    </source>
</evidence>
<dbReference type="Proteomes" id="UP000632498">
    <property type="component" value="Unassembled WGS sequence"/>
</dbReference>
<organism evidence="1 2">
    <name type="scientific">Terasakiella brassicae</name>
    <dbReference type="NCBI Taxonomy" id="1634917"/>
    <lineage>
        <taxon>Bacteria</taxon>
        <taxon>Pseudomonadati</taxon>
        <taxon>Pseudomonadota</taxon>
        <taxon>Alphaproteobacteria</taxon>
        <taxon>Rhodospirillales</taxon>
        <taxon>Terasakiellaceae</taxon>
        <taxon>Terasakiella</taxon>
    </lineage>
</organism>
<sequence length="60" mass="6868">MRMSVSPKEIAEYLVNEFGHQKAIEECHYHLNRCIDPETSGIWHNIGAALNGMQPVQRCN</sequence>
<keyword evidence="2" id="KW-1185">Reference proteome</keyword>
<evidence type="ECO:0000313" key="2">
    <source>
        <dbReference type="Proteomes" id="UP000632498"/>
    </source>
</evidence>
<proteinExistence type="predicted"/>
<reference evidence="1" key="1">
    <citation type="journal article" date="2014" name="Int. J. Syst. Evol. Microbiol.">
        <title>Complete genome sequence of Corynebacterium casei LMG S-19264T (=DSM 44701T), isolated from a smear-ripened cheese.</title>
        <authorList>
            <consortium name="US DOE Joint Genome Institute (JGI-PGF)"/>
            <person name="Walter F."/>
            <person name="Albersmeier A."/>
            <person name="Kalinowski J."/>
            <person name="Ruckert C."/>
        </authorList>
    </citation>
    <scope>NUCLEOTIDE SEQUENCE</scope>
    <source>
        <strain evidence="1">CGMCC 1.15254</strain>
    </source>
</reference>
<comment type="caution">
    <text evidence="1">The sequence shown here is derived from an EMBL/GenBank/DDBJ whole genome shotgun (WGS) entry which is preliminary data.</text>
</comment>
<gene>
    <name evidence="1" type="ORF">GCM10011332_30810</name>
</gene>
<dbReference type="AlphaFoldDB" id="A0A917FFN0"/>
<reference evidence="1" key="2">
    <citation type="submission" date="2020-09" db="EMBL/GenBank/DDBJ databases">
        <authorList>
            <person name="Sun Q."/>
            <person name="Zhou Y."/>
        </authorList>
    </citation>
    <scope>NUCLEOTIDE SEQUENCE</scope>
    <source>
        <strain evidence="1">CGMCC 1.15254</strain>
    </source>
</reference>
<dbReference type="RefSeq" id="WP_188666864.1">
    <property type="nucleotide sequence ID" value="NZ_BMHV01000033.1"/>
</dbReference>